<sequence length="374" mass="38601">MPAVIVGYTRSPFTPARKGALARTRPDDIAATVVNQLISDVGVDPSLVEDLIVGCAFPEAEQGYNLARIITFLTDLPETVPGVTINRFCGSSMQSIHDAAARINSGQGHAFVAGGVESMSRVPMTGFNPMPNSTLDEDAMTSMGTTAENLSKIHGIDREAQEAFAIESQARATTARESGSFADEIVPIETTDGMVEEDGCIRPGTDSKALGKLRPAFDANGTVTAGTSSPLTDGAAFVFVCSEEFAAEHGLAPMARIVSAAVSGCAPEIMGIGPVSASRKALERAGLTLDDIDLIELNEAFAAQSLAVIGELGLDKDKVNIEGGAIALGHPLGASGARITGKAAQLMQKNGAEHALATLCVGGGMGMATVLERV</sequence>
<protein>
    <recommendedName>
        <fullName evidence="5">acetyl-CoA C-acyltransferase</fullName>
        <ecNumber evidence="5">2.3.1.16</ecNumber>
    </recommendedName>
</protein>
<dbReference type="PROSITE" id="PS00737">
    <property type="entry name" value="THIOLASE_2"/>
    <property type="match status" value="1"/>
</dbReference>
<feature type="domain" description="Thiolase N-terminal" evidence="6">
    <location>
        <begin position="4"/>
        <end position="244"/>
    </location>
</feature>
<keyword evidence="4" id="KW-0012">Acyltransferase</keyword>
<comment type="pathway">
    <text evidence="1">Lipid metabolism.</text>
</comment>
<accession>A0A381RX35</accession>
<dbReference type="PROSITE" id="PS00098">
    <property type="entry name" value="THIOLASE_1"/>
    <property type="match status" value="1"/>
</dbReference>
<dbReference type="InterPro" id="IPR020617">
    <property type="entry name" value="Thiolase_C"/>
</dbReference>
<evidence type="ECO:0000256" key="1">
    <source>
        <dbReference type="ARBA" id="ARBA00005189"/>
    </source>
</evidence>
<name>A0A381RX35_9ZZZZ</name>
<dbReference type="EMBL" id="UINC01002412">
    <property type="protein sequence ID" value="SUZ96402.1"/>
    <property type="molecule type" value="Genomic_DNA"/>
</dbReference>
<dbReference type="InterPro" id="IPR020613">
    <property type="entry name" value="Thiolase_CS"/>
</dbReference>
<evidence type="ECO:0000256" key="5">
    <source>
        <dbReference type="ARBA" id="ARBA00024073"/>
    </source>
</evidence>
<dbReference type="PANTHER" id="PTHR43853">
    <property type="entry name" value="3-KETOACYL-COA THIOLASE, PEROXISOMAL"/>
    <property type="match status" value="1"/>
</dbReference>
<dbReference type="SUPFAM" id="SSF53901">
    <property type="entry name" value="Thiolase-like"/>
    <property type="match status" value="2"/>
</dbReference>
<dbReference type="PIRSF" id="PIRSF000429">
    <property type="entry name" value="Ac-CoA_Ac_transf"/>
    <property type="match status" value="1"/>
</dbReference>
<dbReference type="GO" id="GO:0010124">
    <property type="term" value="P:phenylacetate catabolic process"/>
    <property type="evidence" value="ECO:0007669"/>
    <property type="project" value="TreeGrafter"/>
</dbReference>
<dbReference type="InterPro" id="IPR016039">
    <property type="entry name" value="Thiolase-like"/>
</dbReference>
<dbReference type="Gene3D" id="3.40.47.10">
    <property type="match status" value="1"/>
</dbReference>
<dbReference type="NCBIfam" id="TIGR01930">
    <property type="entry name" value="AcCoA-C-Actrans"/>
    <property type="match status" value="1"/>
</dbReference>
<dbReference type="InterPro" id="IPR020616">
    <property type="entry name" value="Thiolase_N"/>
</dbReference>
<evidence type="ECO:0000313" key="8">
    <source>
        <dbReference type="EMBL" id="SUZ96402.1"/>
    </source>
</evidence>
<proteinExistence type="inferred from homology"/>
<comment type="similarity">
    <text evidence="2">Belongs to the thiolase-like superfamily. Thiolase family.</text>
</comment>
<dbReference type="GO" id="GO:0005737">
    <property type="term" value="C:cytoplasm"/>
    <property type="evidence" value="ECO:0007669"/>
    <property type="project" value="UniProtKB-ARBA"/>
</dbReference>
<reference evidence="8" key="1">
    <citation type="submission" date="2018-05" db="EMBL/GenBank/DDBJ databases">
        <authorList>
            <person name="Lanie J.A."/>
            <person name="Ng W.-L."/>
            <person name="Kazmierczak K.M."/>
            <person name="Andrzejewski T.M."/>
            <person name="Davidsen T.M."/>
            <person name="Wayne K.J."/>
            <person name="Tettelin H."/>
            <person name="Glass J.I."/>
            <person name="Rusch D."/>
            <person name="Podicherti R."/>
            <person name="Tsui H.-C.T."/>
            <person name="Winkler M.E."/>
        </authorList>
    </citation>
    <scope>NUCLEOTIDE SEQUENCE</scope>
</reference>
<feature type="domain" description="Thiolase C-terminal" evidence="7">
    <location>
        <begin position="252"/>
        <end position="373"/>
    </location>
</feature>
<dbReference type="FunFam" id="3.40.47.10:FF:000010">
    <property type="entry name" value="Acetyl-CoA acetyltransferase (Thiolase)"/>
    <property type="match status" value="1"/>
</dbReference>
<dbReference type="CDD" id="cd00751">
    <property type="entry name" value="thiolase"/>
    <property type="match status" value="1"/>
</dbReference>
<organism evidence="8">
    <name type="scientific">marine metagenome</name>
    <dbReference type="NCBI Taxonomy" id="408172"/>
    <lineage>
        <taxon>unclassified sequences</taxon>
        <taxon>metagenomes</taxon>
        <taxon>ecological metagenomes</taxon>
    </lineage>
</organism>
<evidence type="ECO:0000259" key="7">
    <source>
        <dbReference type="Pfam" id="PF02803"/>
    </source>
</evidence>
<dbReference type="GO" id="GO:0003988">
    <property type="term" value="F:acetyl-CoA C-acyltransferase activity"/>
    <property type="evidence" value="ECO:0007669"/>
    <property type="project" value="UniProtKB-EC"/>
</dbReference>
<dbReference type="InterPro" id="IPR020615">
    <property type="entry name" value="Thiolase_acyl_enz_int_AS"/>
</dbReference>
<dbReference type="InterPro" id="IPR020610">
    <property type="entry name" value="Thiolase_AS"/>
</dbReference>
<dbReference type="InterPro" id="IPR050215">
    <property type="entry name" value="Thiolase-like_sf_Thiolase"/>
</dbReference>
<keyword evidence="3" id="KW-0808">Transferase</keyword>
<evidence type="ECO:0000256" key="3">
    <source>
        <dbReference type="ARBA" id="ARBA00022679"/>
    </source>
</evidence>
<evidence type="ECO:0000259" key="6">
    <source>
        <dbReference type="Pfam" id="PF00108"/>
    </source>
</evidence>
<evidence type="ECO:0000256" key="2">
    <source>
        <dbReference type="ARBA" id="ARBA00010982"/>
    </source>
</evidence>
<dbReference type="GO" id="GO:0006635">
    <property type="term" value="P:fatty acid beta-oxidation"/>
    <property type="evidence" value="ECO:0007669"/>
    <property type="project" value="TreeGrafter"/>
</dbReference>
<dbReference type="InterPro" id="IPR002155">
    <property type="entry name" value="Thiolase"/>
</dbReference>
<evidence type="ECO:0000256" key="4">
    <source>
        <dbReference type="ARBA" id="ARBA00023315"/>
    </source>
</evidence>
<dbReference type="AlphaFoldDB" id="A0A381RX35"/>
<dbReference type="EC" id="2.3.1.16" evidence="5"/>
<dbReference type="Pfam" id="PF00108">
    <property type="entry name" value="Thiolase_N"/>
    <property type="match status" value="1"/>
</dbReference>
<gene>
    <name evidence="8" type="ORF">METZ01_LOCUS49256</name>
</gene>
<dbReference type="PANTHER" id="PTHR43853:SF21">
    <property type="entry name" value="STEROID 3-KETOACYL-COA THIOLASE"/>
    <property type="match status" value="1"/>
</dbReference>
<dbReference type="Pfam" id="PF02803">
    <property type="entry name" value="Thiolase_C"/>
    <property type="match status" value="1"/>
</dbReference>
<dbReference type="PROSITE" id="PS00099">
    <property type="entry name" value="THIOLASE_3"/>
    <property type="match status" value="1"/>
</dbReference>